<keyword evidence="13" id="KW-1185">Reference proteome</keyword>
<dbReference type="EC" id="3.2.1.58" evidence="9"/>
<dbReference type="STRING" id="5454.A0A163GW52"/>
<dbReference type="InterPro" id="IPR050386">
    <property type="entry name" value="Glycosyl_hydrolase_5"/>
</dbReference>
<evidence type="ECO:0000313" key="13">
    <source>
        <dbReference type="Proteomes" id="UP000076837"/>
    </source>
</evidence>
<keyword evidence="6 10" id="KW-0326">Glycosidase</keyword>
<accession>A0A163GW52</accession>
<evidence type="ECO:0000256" key="6">
    <source>
        <dbReference type="ARBA" id="ARBA00023295"/>
    </source>
</evidence>
<dbReference type="EMBL" id="JYNV01000142">
    <property type="protein sequence ID" value="KZM25041.1"/>
    <property type="molecule type" value="Genomic_DNA"/>
</dbReference>
<keyword evidence="4" id="KW-0732">Signal</keyword>
<comment type="similarity">
    <text evidence="2 10">Belongs to the glycosyl hydrolase 5 (cellulase A) family.</text>
</comment>
<feature type="domain" description="Glycoside hydrolase family 5" evidence="11">
    <location>
        <begin position="136"/>
        <end position="390"/>
    </location>
</feature>
<dbReference type="Gene3D" id="3.20.20.80">
    <property type="entry name" value="Glycosidases"/>
    <property type="match status" value="1"/>
</dbReference>
<organism evidence="12 13">
    <name type="scientific">Didymella rabiei</name>
    <name type="common">Chickpea ascochyta blight fungus</name>
    <name type="synonym">Mycosphaerella rabiei</name>
    <dbReference type="NCBI Taxonomy" id="5454"/>
    <lineage>
        <taxon>Eukaryota</taxon>
        <taxon>Fungi</taxon>
        <taxon>Dikarya</taxon>
        <taxon>Ascomycota</taxon>
        <taxon>Pezizomycotina</taxon>
        <taxon>Dothideomycetes</taxon>
        <taxon>Pleosporomycetidae</taxon>
        <taxon>Pleosporales</taxon>
        <taxon>Pleosporineae</taxon>
        <taxon>Didymellaceae</taxon>
        <taxon>Ascochyta</taxon>
    </lineage>
</organism>
<name>A0A163GW52_DIDRA</name>
<proteinExistence type="inferred from homology"/>
<evidence type="ECO:0000259" key="11">
    <source>
        <dbReference type="Pfam" id="PF00150"/>
    </source>
</evidence>
<dbReference type="AlphaFoldDB" id="A0A163GW52"/>
<dbReference type="Proteomes" id="UP000076837">
    <property type="component" value="Unassembled WGS sequence"/>
</dbReference>
<keyword evidence="3" id="KW-0964">Secreted</keyword>
<gene>
    <name evidence="12" type="ORF">ST47_g3793</name>
</gene>
<dbReference type="GO" id="GO:0009251">
    <property type="term" value="P:glucan catabolic process"/>
    <property type="evidence" value="ECO:0007669"/>
    <property type="project" value="TreeGrafter"/>
</dbReference>
<keyword evidence="7" id="KW-0961">Cell wall biogenesis/degradation</keyword>
<evidence type="ECO:0000256" key="10">
    <source>
        <dbReference type="RuleBase" id="RU361153"/>
    </source>
</evidence>
<reference evidence="12 13" key="1">
    <citation type="journal article" date="2016" name="Sci. Rep.">
        <title>Draft genome sequencing and secretome analysis of fungal phytopathogen Ascochyta rabiei provides insight into the necrotrophic effector repertoire.</title>
        <authorList>
            <person name="Verma S."/>
            <person name="Gazara R.K."/>
            <person name="Nizam S."/>
            <person name="Parween S."/>
            <person name="Chattopadhyay D."/>
            <person name="Verma P.K."/>
        </authorList>
    </citation>
    <scope>NUCLEOTIDE SEQUENCE [LARGE SCALE GENOMIC DNA]</scope>
    <source>
        <strain evidence="12 13">ArDII</strain>
    </source>
</reference>
<evidence type="ECO:0000256" key="5">
    <source>
        <dbReference type="ARBA" id="ARBA00022801"/>
    </source>
</evidence>
<dbReference type="PANTHER" id="PTHR31297">
    <property type="entry name" value="GLUCAN ENDO-1,6-BETA-GLUCOSIDASE B"/>
    <property type="match status" value="1"/>
</dbReference>
<dbReference type="Pfam" id="PF00150">
    <property type="entry name" value="Cellulase"/>
    <property type="match status" value="1"/>
</dbReference>
<comment type="caution">
    <text evidence="12">The sequence shown here is derived from an EMBL/GenBank/DDBJ whole genome shotgun (WGS) entry which is preliminary data.</text>
</comment>
<comment type="catalytic activity">
    <reaction evidence="8">
        <text>Successive hydrolysis of beta-D-glucose units from the non-reducing ends of (1-&gt;3)-beta-D-glucans, releasing alpha-glucose.</text>
        <dbReference type="EC" id="3.2.1.58"/>
    </reaction>
</comment>
<dbReference type="SUPFAM" id="SSF51445">
    <property type="entry name" value="(Trans)glycosidases"/>
    <property type="match status" value="1"/>
</dbReference>
<evidence type="ECO:0000256" key="7">
    <source>
        <dbReference type="ARBA" id="ARBA00023316"/>
    </source>
</evidence>
<evidence type="ECO:0000256" key="8">
    <source>
        <dbReference type="ARBA" id="ARBA00036824"/>
    </source>
</evidence>
<evidence type="ECO:0000256" key="3">
    <source>
        <dbReference type="ARBA" id="ARBA00022525"/>
    </source>
</evidence>
<dbReference type="PANTHER" id="PTHR31297:SF1">
    <property type="entry name" value="GLUCAN 1,3-BETA-GLUCOSIDASE I_II-RELATED"/>
    <property type="match status" value="1"/>
</dbReference>
<protein>
    <recommendedName>
        <fullName evidence="9">glucan 1,3-beta-glucosidase</fullName>
        <ecNumber evidence="9">3.2.1.58</ecNumber>
    </recommendedName>
</protein>
<dbReference type="GO" id="GO:0009986">
    <property type="term" value="C:cell surface"/>
    <property type="evidence" value="ECO:0007669"/>
    <property type="project" value="TreeGrafter"/>
</dbReference>
<dbReference type="InterPro" id="IPR017853">
    <property type="entry name" value="GH"/>
</dbReference>
<dbReference type="InterPro" id="IPR001547">
    <property type="entry name" value="Glyco_hydro_5"/>
</dbReference>
<sequence>MSSSSTLGALGPAAWEGTALPWLNSTTALAPSATVALETACAPAALPAADGTYPLSDDEPLPNPYNVDDGFIDWSTYKSKGANLGSWLEKERVHDPIWWVNVGGANASDEWTLCQILGEQCGPIFEERYGSFLNFSTIDTLASVGVNTLRIPTTYAAWVKVPGSEFHSGNQVQFLDRIVTYAVNRYNMHIIIGLHSLPGGVNSLDVGEAFFHDDWFYNQTNLAYSYLAVDRILDYIKASPLGLNKFTIEPLNEASDTNLVNFGTEAGLTDKGTDWVNQYYYDVLERIRKVDARIPMMIQDCFKGAEFWAPFYNTTDTIVMDTHVYYFAAAGTYSNYVNGAVCGQAQYIANQTKFPNFIGEWSLQTMYNNTLANRESIFNTERYAWTFWTAVSYSTTPVDGEGTQREYWSYVDLIEQGVAKPQVPGQVFC</sequence>
<dbReference type="GO" id="GO:0005576">
    <property type="term" value="C:extracellular region"/>
    <property type="evidence" value="ECO:0007669"/>
    <property type="project" value="UniProtKB-SubCell"/>
</dbReference>
<evidence type="ECO:0000256" key="9">
    <source>
        <dbReference type="ARBA" id="ARBA00038929"/>
    </source>
</evidence>
<comment type="subcellular location">
    <subcellularLocation>
        <location evidence="1">Secreted</location>
    </subcellularLocation>
</comment>
<evidence type="ECO:0000256" key="1">
    <source>
        <dbReference type="ARBA" id="ARBA00004613"/>
    </source>
</evidence>
<keyword evidence="5 10" id="KW-0378">Hydrolase</keyword>
<dbReference type="GO" id="GO:0004338">
    <property type="term" value="F:glucan exo-1,3-beta-glucosidase activity"/>
    <property type="evidence" value="ECO:0007669"/>
    <property type="project" value="UniProtKB-EC"/>
</dbReference>
<evidence type="ECO:0000256" key="4">
    <source>
        <dbReference type="ARBA" id="ARBA00022729"/>
    </source>
</evidence>
<evidence type="ECO:0000313" key="12">
    <source>
        <dbReference type="EMBL" id="KZM25041.1"/>
    </source>
</evidence>
<dbReference type="GO" id="GO:0071555">
    <property type="term" value="P:cell wall organization"/>
    <property type="evidence" value="ECO:0007669"/>
    <property type="project" value="UniProtKB-KW"/>
</dbReference>
<evidence type="ECO:0000256" key="2">
    <source>
        <dbReference type="ARBA" id="ARBA00005641"/>
    </source>
</evidence>